<name>A0A081RFK5_SPHCR</name>
<dbReference type="Proteomes" id="UP000028411">
    <property type="component" value="Unassembled WGS sequence"/>
</dbReference>
<dbReference type="PATRIC" id="fig|46429.4.peg.1635"/>
<dbReference type="OrthoDB" id="9803532at2"/>
<dbReference type="Pfam" id="PF04168">
    <property type="entry name" value="Alpha-E"/>
    <property type="match status" value="1"/>
</dbReference>
<dbReference type="eggNOG" id="COG2307">
    <property type="taxonomic scope" value="Bacteria"/>
</dbReference>
<dbReference type="PANTHER" id="PTHR34595:SF7">
    <property type="entry name" value="SLL1039 PROTEIN"/>
    <property type="match status" value="1"/>
</dbReference>
<accession>A0A081RFK5</accession>
<dbReference type="RefSeq" id="WP_037449929.1">
    <property type="nucleotide sequence ID" value="NZ_JFHR01000015.1"/>
</dbReference>
<dbReference type="InterPro" id="IPR007296">
    <property type="entry name" value="DUF403"/>
</dbReference>
<dbReference type="PANTHER" id="PTHR34595">
    <property type="entry name" value="BLR5612 PROTEIN"/>
    <property type="match status" value="1"/>
</dbReference>
<evidence type="ECO:0000313" key="2">
    <source>
        <dbReference type="EMBL" id="KEQ53978.1"/>
    </source>
</evidence>
<feature type="domain" description="DUF403" evidence="1">
    <location>
        <begin position="1"/>
        <end position="307"/>
    </location>
</feature>
<proteinExistence type="predicted"/>
<dbReference type="InterPro" id="IPR051680">
    <property type="entry name" value="ATP-dep_Glu-Cys_Ligase-2"/>
</dbReference>
<comment type="caution">
    <text evidence="2">The sequence shown here is derived from an EMBL/GenBank/DDBJ whole genome shotgun (WGS) entry which is preliminary data.</text>
</comment>
<protein>
    <recommendedName>
        <fullName evidence="1">DUF403 domain-containing protein</fullName>
    </recommendedName>
</protein>
<gene>
    <name evidence="2" type="ORF">BV95_01666</name>
</gene>
<evidence type="ECO:0000259" key="1">
    <source>
        <dbReference type="Pfam" id="PF04168"/>
    </source>
</evidence>
<evidence type="ECO:0000313" key="3">
    <source>
        <dbReference type="Proteomes" id="UP000028411"/>
    </source>
</evidence>
<sequence length="310" mass="35307">MLSRTAENLFWMARYMERAEATARLLTMGQRMAILPGAHHRDEWRSVVRATGALNHFPEGAQVTESDAIAFLMLDLDNPSSIRSCLLKARANAKSARTMLTQDMWEALNEGWRKLDSYDVAEARQQLPALIDWVKTRVMTFRGAAHSGQLRNEGHDFLRTGSALERAQMTLRLLDVKYYVLLPETEVVGGNRDHYQWTSVLYALSGARAFHHIYGGTYTPWQITDFLVLNRLFPRSIAYCYDQLAYRLNRLAGWHNARAACHDTVREMVADLEKLDSGEIFRAGLHETVQNGLMSTNRLGVEIAQAYHFG</sequence>
<dbReference type="EMBL" id="JFHR01000015">
    <property type="protein sequence ID" value="KEQ53978.1"/>
    <property type="molecule type" value="Genomic_DNA"/>
</dbReference>
<reference evidence="2 3" key="1">
    <citation type="submission" date="2014-02" db="EMBL/GenBank/DDBJ databases">
        <title>Whole genome sequence of Sphingobium chlorophenolicum NBRC 16172.</title>
        <authorList>
            <person name="Gan H.M."/>
            <person name="Gan H.Y."/>
            <person name="Chew T.H."/>
            <person name="Savka M.A."/>
        </authorList>
    </citation>
    <scope>NUCLEOTIDE SEQUENCE [LARGE SCALE GENOMIC DNA]</scope>
    <source>
        <strain evidence="2 3">NBRC 16172</strain>
    </source>
</reference>
<dbReference type="AlphaFoldDB" id="A0A081RFK5"/>
<organism evidence="2 3">
    <name type="scientific">Sphingobium chlorophenolicum</name>
    <dbReference type="NCBI Taxonomy" id="46429"/>
    <lineage>
        <taxon>Bacteria</taxon>
        <taxon>Pseudomonadati</taxon>
        <taxon>Pseudomonadota</taxon>
        <taxon>Alphaproteobacteria</taxon>
        <taxon>Sphingomonadales</taxon>
        <taxon>Sphingomonadaceae</taxon>
        <taxon>Sphingobium</taxon>
    </lineage>
</organism>